<evidence type="ECO:0000256" key="3">
    <source>
        <dbReference type="ARBA" id="ARBA00022692"/>
    </source>
</evidence>
<evidence type="ECO:0000256" key="9">
    <source>
        <dbReference type="SAM" id="SignalP"/>
    </source>
</evidence>
<evidence type="ECO:0000256" key="1">
    <source>
        <dbReference type="ARBA" id="ARBA00004370"/>
    </source>
</evidence>
<organism evidence="11 12">
    <name type="scientific">Rhynchospora pubera</name>
    <dbReference type="NCBI Taxonomy" id="906938"/>
    <lineage>
        <taxon>Eukaryota</taxon>
        <taxon>Viridiplantae</taxon>
        <taxon>Streptophyta</taxon>
        <taxon>Embryophyta</taxon>
        <taxon>Tracheophyta</taxon>
        <taxon>Spermatophyta</taxon>
        <taxon>Magnoliopsida</taxon>
        <taxon>Liliopsida</taxon>
        <taxon>Poales</taxon>
        <taxon>Cyperaceae</taxon>
        <taxon>Cyperoideae</taxon>
        <taxon>Rhynchosporeae</taxon>
        <taxon>Rhynchospora</taxon>
    </lineage>
</organism>
<keyword evidence="12" id="KW-1185">Reference proteome</keyword>
<dbReference type="InterPro" id="IPR032675">
    <property type="entry name" value="LRR_dom_sf"/>
</dbReference>
<dbReference type="InterPro" id="IPR003591">
    <property type="entry name" value="Leu-rich_rpt_typical-subtyp"/>
</dbReference>
<evidence type="ECO:0000313" key="12">
    <source>
        <dbReference type="Proteomes" id="UP001140206"/>
    </source>
</evidence>
<dbReference type="PRINTS" id="PR00019">
    <property type="entry name" value="LEURICHRPT"/>
</dbReference>
<evidence type="ECO:0000256" key="5">
    <source>
        <dbReference type="ARBA" id="ARBA00022737"/>
    </source>
</evidence>
<dbReference type="InterPro" id="IPR013210">
    <property type="entry name" value="LRR_N_plant-typ"/>
</dbReference>
<protein>
    <submittedName>
        <fullName evidence="11">Leucine-rich receptor-like protein kinase family protein</fullName>
    </submittedName>
</protein>
<feature type="chain" id="PRO_5043843666" evidence="9">
    <location>
        <begin position="21"/>
        <end position="452"/>
    </location>
</feature>
<dbReference type="PANTHER" id="PTHR46662">
    <property type="entry name" value="DI-GLUCOSE BINDING PROTEIN WITH LEUCINE-RICH REPEAT DOMAIN-CONTAINING PROTEIN"/>
    <property type="match status" value="1"/>
</dbReference>
<keyword evidence="3" id="KW-0812">Transmembrane</keyword>
<dbReference type="FunFam" id="3.80.10.10:FF:000041">
    <property type="entry name" value="LRR receptor-like serine/threonine-protein kinase ERECTA"/>
    <property type="match status" value="1"/>
</dbReference>
<accession>A0AAV8FQ15</accession>
<dbReference type="Pfam" id="PF08263">
    <property type="entry name" value="LRRNT_2"/>
    <property type="match status" value="1"/>
</dbReference>
<keyword evidence="5" id="KW-0677">Repeat</keyword>
<keyword evidence="11" id="KW-0418">Kinase</keyword>
<dbReference type="PANTHER" id="PTHR46662:SF104">
    <property type="entry name" value="GPI-ANCHORED ADHESIN-LIKE PROTEIN PGA55-RELATED"/>
    <property type="match status" value="1"/>
</dbReference>
<dbReference type="SUPFAM" id="SSF52058">
    <property type="entry name" value="L domain-like"/>
    <property type="match status" value="1"/>
</dbReference>
<feature type="signal peptide" evidence="9">
    <location>
        <begin position="1"/>
        <end position="20"/>
    </location>
</feature>
<dbReference type="EMBL" id="JAMFTS010000002">
    <property type="protein sequence ID" value="KAJ4792833.1"/>
    <property type="molecule type" value="Genomic_DNA"/>
</dbReference>
<gene>
    <name evidence="11" type="ORF">LUZ62_044079</name>
</gene>
<evidence type="ECO:0000259" key="10">
    <source>
        <dbReference type="Pfam" id="PF08263"/>
    </source>
</evidence>
<dbReference type="Proteomes" id="UP001140206">
    <property type="component" value="Chromosome 2"/>
</dbReference>
<evidence type="ECO:0000256" key="2">
    <source>
        <dbReference type="ARBA" id="ARBA00022614"/>
    </source>
</evidence>
<dbReference type="GO" id="GO:0016020">
    <property type="term" value="C:membrane"/>
    <property type="evidence" value="ECO:0007669"/>
    <property type="project" value="UniProtKB-SubCell"/>
</dbReference>
<name>A0AAV8FQ15_9POAL</name>
<keyword evidence="11" id="KW-0808">Transferase</keyword>
<evidence type="ECO:0000256" key="7">
    <source>
        <dbReference type="ARBA" id="ARBA00023136"/>
    </source>
</evidence>
<keyword evidence="11" id="KW-0675">Receptor</keyword>
<sequence length="452" mass="50454">MKPFYILLCLLHLVIIPVESETEAHALLKWKESIVHANSISSWSLVNSSNPCKWSGVTCGPTGYVVRIELHNTSINGTFENFDFFSLPNLTKLDLSNNLLHGTIPSTISMLTNLKFLNLGCNKLHGIIPPEIGSLSKLLDLRLNNNNFTGPIPFQLSWLQKLTGTVPAEIGKMLALNTLKLGVNRLEGYLPGSLGDLPKLNFVSAYLNQFTGIEPNFSRCRSLKYLTLSYNQLSGEFPQFLWNVIGLEYIDLHNNNLSTMGPSHVVSNSFLRELQLANNSLSGEFPTSLIHCKKLVVLNFVGNKLSGELPKWIGDKMPSLAILQLRSNLFHGEIPSELSQLPALHVLDLSKNKFSGNIPPDLGSIANMKNKTQFVVIKEYNTQNNHKKIENGTGIYLSQYQCPPSVLFQLIPSPKSPTQEQTVSSSCTQVWNHRNKPLFRIAYFSITKHLSE</sequence>
<keyword evidence="2" id="KW-0433">Leucine-rich repeat</keyword>
<feature type="domain" description="Leucine-rich repeat-containing N-terminal plant-type" evidence="10">
    <location>
        <begin position="21"/>
        <end position="59"/>
    </location>
</feature>
<keyword evidence="7" id="KW-0472">Membrane</keyword>
<dbReference type="InterPro" id="IPR001611">
    <property type="entry name" value="Leu-rich_rpt"/>
</dbReference>
<evidence type="ECO:0000256" key="4">
    <source>
        <dbReference type="ARBA" id="ARBA00022729"/>
    </source>
</evidence>
<keyword evidence="6" id="KW-1133">Transmembrane helix</keyword>
<keyword evidence="8" id="KW-0325">Glycoprotein</keyword>
<evidence type="ECO:0000256" key="8">
    <source>
        <dbReference type="ARBA" id="ARBA00023180"/>
    </source>
</evidence>
<dbReference type="Gene3D" id="3.80.10.10">
    <property type="entry name" value="Ribonuclease Inhibitor"/>
    <property type="match status" value="3"/>
</dbReference>
<dbReference type="GO" id="GO:0016301">
    <property type="term" value="F:kinase activity"/>
    <property type="evidence" value="ECO:0007669"/>
    <property type="project" value="UniProtKB-KW"/>
</dbReference>
<keyword evidence="4 9" id="KW-0732">Signal</keyword>
<proteinExistence type="predicted"/>
<dbReference type="SMART" id="SM00369">
    <property type="entry name" value="LRR_TYP"/>
    <property type="match status" value="5"/>
</dbReference>
<dbReference type="Pfam" id="PF13855">
    <property type="entry name" value="LRR_8"/>
    <property type="match status" value="2"/>
</dbReference>
<evidence type="ECO:0000313" key="11">
    <source>
        <dbReference type="EMBL" id="KAJ4792833.1"/>
    </source>
</evidence>
<evidence type="ECO:0000256" key="6">
    <source>
        <dbReference type="ARBA" id="ARBA00022989"/>
    </source>
</evidence>
<dbReference type="FunFam" id="3.80.10.10:FF:000400">
    <property type="entry name" value="Nuclear pore complex protein NUP107"/>
    <property type="match status" value="1"/>
</dbReference>
<dbReference type="Pfam" id="PF00560">
    <property type="entry name" value="LRR_1"/>
    <property type="match status" value="2"/>
</dbReference>
<comment type="subcellular location">
    <subcellularLocation>
        <location evidence="1">Membrane</location>
    </subcellularLocation>
</comment>
<comment type="caution">
    <text evidence="11">The sequence shown here is derived from an EMBL/GenBank/DDBJ whole genome shotgun (WGS) entry which is preliminary data.</text>
</comment>
<dbReference type="AlphaFoldDB" id="A0AAV8FQ15"/>
<reference evidence="11" key="1">
    <citation type="submission" date="2022-08" db="EMBL/GenBank/DDBJ databases">
        <authorList>
            <person name="Marques A."/>
        </authorList>
    </citation>
    <scope>NUCLEOTIDE SEQUENCE</scope>
    <source>
        <strain evidence="11">RhyPub2mFocal</strain>
        <tissue evidence="11">Leaves</tissue>
    </source>
</reference>